<dbReference type="InterPro" id="IPR051362">
    <property type="entry name" value="WD_repeat_creC_regulators"/>
</dbReference>
<dbReference type="PROSITE" id="PS50294">
    <property type="entry name" value="WD_REPEATS_REGION"/>
    <property type="match status" value="1"/>
</dbReference>
<dbReference type="PANTHER" id="PTHR14107">
    <property type="entry name" value="WD REPEAT PROTEIN"/>
    <property type="match status" value="1"/>
</dbReference>
<name>A0A0J9X6U6_GEOCN</name>
<evidence type="ECO:0000313" key="5">
    <source>
        <dbReference type="EMBL" id="CDO52940.1"/>
    </source>
</evidence>
<dbReference type="EMBL" id="CCBN010000004">
    <property type="protein sequence ID" value="CDO52940.1"/>
    <property type="molecule type" value="Genomic_DNA"/>
</dbReference>
<dbReference type="GO" id="GO:0005634">
    <property type="term" value="C:nucleus"/>
    <property type="evidence" value="ECO:0007669"/>
    <property type="project" value="TreeGrafter"/>
</dbReference>
<dbReference type="Proteomes" id="UP000242525">
    <property type="component" value="Unassembled WGS sequence"/>
</dbReference>
<evidence type="ECO:0000256" key="1">
    <source>
        <dbReference type="ARBA" id="ARBA00022574"/>
    </source>
</evidence>
<evidence type="ECO:0000256" key="2">
    <source>
        <dbReference type="ARBA" id="ARBA00022737"/>
    </source>
</evidence>
<reference evidence="5" key="1">
    <citation type="submission" date="2014-03" db="EMBL/GenBank/DDBJ databases">
        <authorList>
            <person name="Casaregola S."/>
        </authorList>
    </citation>
    <scope>NUCLEOTIDE SEQUENCE [LARGE SCALE GENOMIC DNA]</scope>
    <source>
        <strain evidence="5">CLIB 918</strain>
    </source>
</reference>
<dbReference type="InterPro" id="IPR036322">
    <property type="entry name" value="WD40_repeat_dom_sf"/>
</dbReference>
<dbReference type="SUPFAM" id="SSF50978">
    <property type="entry name" value="WD40 repeat-like"/>
    <property type="match status" value="1"/>
</dbReference>
<comment type="caution">
    <text evidence="5">The sequence shown here is derived from an EMBL/GenBank/DDBJ whole genome shotgun (WGS) entry which is preliminary data.</text>
</comment>
<dbReference type="PANTHER" id="PTHR14107:SF16">
    <property type="entry name" value="AT02583P"/>
    <property type="match status" value="1"/>
</dbReference>
<dbReference type="GO" id="GO:0051286">
    <property type="term" value="C:cell tip"/>
    <property type="evidence" value="ECO:0007669"/>
    <property type="project" value="TreeGrafter"/>
</dbReference>
<feature type="region of interest" description="Disordered" evidence="4">
    <location>
        <begin position="570"/>
        <end position="602"/>
    </location>
</feature>
<dbReference type="Pfam" id="PF00400">
    <property type="entry name" value="WD40"/>
    <property type="match status" value="2"/>
</dbReference>
<keyword evidence="1 3" id="KW-0853">WD repeat</keyword>
<dbReference type="GO" id="GO:0045013">
    <property type="term" value="P:carbon catabolite repression of transcription"/>
    <property type="evidence" value="ECO:0007669"/>
    <property type="project" value="TreeGrafter"/>
</dbReference>
<feature type="repeat" description="WD" evidence="3">
    <location>
        <begin position="494"/>
        <end position="523"/>
    </location>
</feature>
<dbReference type="InterPro" id="IPR015943">
    <property type="entry name" value="WD40/YVTN_repeat-like_dom_sf"/>
</dbReference>
<gene>
    <name evidence="5" type="ORF">BN980_GECA04s01869g</name>
</gene>
<sequence length="708" mass="78221">MFILPPTQKLNGHYSTSPLVHSKNESQVNLDAVNSITYLNAETESFMAPEGRYTACKSINIPIPSNHPADPPPPVFNPLAPISSAQANYKGPKISVTALRKTPVPGTVEYDQDLLNPTLNSSQLPAAQATNGVNKTKNTWSFFTNKEDEPNSASNTLPVPKKRGAMASIVNNNNQISPFANPGGIGPLDSFLSAQNAHISRLPPDSIGGVLGPLATLIPYENSKEAKRRKPKSSLTKNNSSFISKTIVHENIAKKLNEREQEDFFLWTNVGRSFCWFDWSASSIVGSTKESLSKIFFTKTLPLCHDVNQYTRSSNGLDLVLGMSSGDAMWIDSISNRYNRINKNGDVVRSAVTDIKWVPGSTNYFITLHANGMVIIFDKDREDGGFASNGGLQHQDLRSTETFRIIKSLYGPGSISSANGASTGNNSNNNVNKFNPVAAYKLSNHPLTSVTFSPDRQTLVITSEDGYMRFLNLETEVITDIFPSYCGGYTCCGFSPDGKYLATGGKDDLVTIWSMLTKTTIARGHGHQSWVNKVEFDNWNCDEFSYRLGSVGEDGNLIFWEFSPRMLSRPKTTEGRHNRPRNYHAQSHTRNLSSSRSIGSAKSSNTVSANLYLQQQQQYRHDMDLRPVLSNTSNFVSDMKNNSNPFTTNLHEFLGSNAVPSIPPIVVKSVRGEGEEVEALTDLKFQEKQVIVSRTDGRVWIYTRPEVS</sequence>
<evidence type="ECO:0000313" key="6">
    <source>
        <dbReference type="Proteomes" id="UP000242525"/>
    </source>
</evidence>
<dbReference type="PROSITE" id="PS50082">
    <property type="entry name" value="WD_REPEATS_2"/>
    <property type="match status" value="1"/>
</dbReference>
<keyword evidence="2" id="KW-0677">Repeat</keyword>
<protein>
    <submittedName>
        <fullName evidence="5">Uncharacterized protein</fullName>
    </submittedName>
</protein>
<dbReference type="Gene3D" id="2.130.10.10">
    <property type="entry name" value="YVTN repeat-like/Quinoprotein amine dehydrogenase"/>
    <property type="match status" value="1"/>
</dbReference>
<dbReference type="STRING" id="1173061.A0A0J9X6U6"/>
<dbReference type="AlphaFoldDB" id="A0A0J9X6U6"/>
<dbReference type="GO" id="GO:0032153">
    <property type="term" value="C:cell division site"/>
    <property type="evidence" value="ECO:0007669"/>
    <property type="project" value="TreeGrafter"/>
</dbReference>
<dbReference type="OrthoDB" id="3367at2759"/>
<evidence type="ECO:0000256" key="4">
    <source>
        <dbReference type="SAM" id="MobiDB-lite"/>
    </source>
</evidence>
<feature type="compositionally biased region" description="Low complexity" evidence="4">
    <location>
        <begin position="593"/>
        <end position="602"/>
    </location>
</feature>
<organism evidence="5 6">
    <name type="scientific">Geotrichum candidum</name>
    <name type="common">Oospora lactis</name>
    <name type="synonym">Dipodascus geotrichum</name>
    <dbReference type="NCBI Taxonomy" id="1173061"/>
    <lineage>
        <taxon>Eukaryota</taxon>
        <taxon>Fungi</taxon>
        <taxon>Dikarya</taxon>
        <taxon>Ascomycota</taxon>
        <taxon>Saccharomycotina</taxon>
        <taxon>Dipodascomycetes</taxon>
        <taxon>Dipodascales</taxon>
        <taxon>Dipodascaceae</taxon>
        <taxon>Geotrichum</taxon>
    </lineage>
</organism>
<accession>A0A0J9X6U6</accession>
<dbReference type="SMART" id="SM00320">
    <property type="entry name" value="WD40"/>
    <property type="match status" value="4"/>
</dbReference>
<keyword evidence="6" id="KW-1185">Reference proteome</keyword>
<evidence type="ECO:0000256" key="3">
    <source>
        <dbReference type="PROSITE-ProRule" id="PRU00221"/>
    </source>
</evidence>
<dbReference type="InterPro" id="IPR001680">
    <property type="entry name" value="WD40_rpt"/>
</dbReference>
<proteinExistence type="predicted"/>